<dbReference type="RefSeq" id="WP_349094051.1">
    <property type="nucleotide sequence ID" value="NZ_JBBMFL010000006.1"/>
</dbReference>
<protein>
    <submittedName>
        <fullName evidence="2">GNAT family protein</fullName>
        <ecNumber evidence="2">2.-.-.-</ecNumber>
    </submittedName>
</protein>
<evidence type="ECO:0000313" key="2">
    <source>
        <dbReference type="EMBL" id="MEQ2544658.1"/>
    </source>
</evidence>
<sequence length="176" mass="20426">MNIEGRTIRLRAVEPEDADLMYVWENDCDVWAVSGTTEPFSHYQMQRFVERHRDTIGVLGDGQLRLIVETRQEARPVGAIDLFEYDPIHRRAGVGILIYERSDRGRGYASDALEALCRYAHDTLRAHQLWCNVGADNEASLRLFRSAGFTEIGIKRDWLWRPDGYHDEVMLQKMLE</sequence>
<dbReference type="PROSITE" id="PS51186">
    <property type="entry name" value="GNAT"/>
    <property type="match status" value="1"/>
</dbReference>
<evidence type="ECO:0000313" key="3">
    <source>
        <dbReference type="Proteomes" id="UP001460202"/>
    </source>
</evidence>
<dbReference type="EMBL" id="JBBMFL010000006">
    <property type="protein sequence ID" value="MEQ2544658.1"/>
    <property type="molecule type" value="Genomic_DNA"/>
</dbReference>
<dbReference type="SUPFAM" id="SSF55729">
    <property type="entry name" value="Acyl-CoA N-acyltransferases (Nat)"/>
    <property type="match status" value="1"/>
</dbReference>
<dbReference type="EC" id="2.-.-.-" evidence="2"/>
<dbReference type="InterPro" id="IPR016181">
    <property type="entry name" value="Acyl_CoA_acyltransferase"/>
</dbReference>
<dbReference type="PANTHER" id="PTHR43415:SF3">
    <property type="entry name" value="GNAT-FAMILY ACETYLTRANSFERASE"/>
    <property type="match status" value="1"/>
</dbReference>
<evidence type="ECO:0000259" key="1">
    <source>
        <dbReference type="PROSITE" id="PS51186"/>
    </source>
</evidence>
<keyword evidence="3" id="KW-1185">Reference proteome</keyword>
<dbReference type="Gene3D" id="3.40.630.30">
    <property type="match status" value="1"/>
</dbReference>
<feature type="domain" description="N-acetyltransferase" evidence="1">
    <location>
        <begin position="8"/>
        <end position="176"/>
    </location>
</feature>
<organism evidence="2 3">
    <name type="scientific">Alistipes intestinihominis</name>
    <dbReference type="NCBI Taxonomy" id="3133172"/>
    <lineage>
        <taxon>Bacteria</taxon>
        <taxon>Pseudomonadati</taxon>
        <taxon>Bacteroidota</taxon>
        <taxon>Bacteroidia</taxon>
        <taxon>Bacteroidales</taxon>
        <taxon>Rikenellaceae</taxon>
        <taxon>Alistipes</taxon>
    </lineage>
</organism>
<dbReference type="InterPro" id="IPR000182">
    <property type="entry name" value="GNAT_dom"/>
</dbReference>
<comment type="caution">
    <text evidence="2">The sequence shown here is derived from an EMBL/GenBank/DDBJ whole genome shotgun (WGS) entry which is preliminary data.</text>
</comment>
<keyword evidence="2" id="KW-0808">Transferase</keyword>
<dbReference type="GO" id="GO:0016740">
    <property type="term" value="F:transferase activity"/>
    <property type="evidence" value="ECO:0007669"/>
    <property type="project" value="UniProtKB-KW"/>
</dbReference>
<dbReference type="Pfam" id="PF13302">
    <property type="entry name" value="Acetyltransf_3"/>
    <property type="match status" value="1"/>
</dbReference>
<accession>A0ABV1GXJ1</accession>
<dbReference type="Proteomes" id="UP001460202">
    <property type="component" value="Unassembled WGS sequence"/>
</dbReference>
<name>A0ABV1GXJ1_9BACT</name>
<reference evidence="2 3" key="1">
    <citation type="submission" date="2024-03" db="EMBL/GenBank/DDBJ databases">
        <title>Human intestinal bacterial collection.</title>
        <authorList>
            <person name="Pauvert C."/>
            <person name="Hitch T.C.A."/>
            <person name="Clavel T."/>
        </authorList>
    </citation>
    <scope>NUCLEOTIDE SEQUENCE [LARGE SCALE GENOMIC DNA]</scope>
    <source>
        <strain evidence="2 3">CLA-KB-H122</strain>
    </source>
</reference>
<proteinExistence type="predicted"/>
<dbReference type="PANTHER" id="PTHR43415">
    <property type="entry name" value="SPERMIDINE N(1)-ACETYLTRANSFERASE"/>
    <property type="match status" value="1"/>
</dbReference>
<gene>
    <name evidence="2" type="ORF">WMO46_06815</name>
</gene>